<comment type="function">
    <text evidence="3">Core protein 4a is the most abundant virion protein. Major component of the virion core that undergoes proteolytic processing during the immature virion (IV) to mature virion (MV) transition.</text>
</comment>
<feature type="region of interest" description="Disordered" evidence="4">
    <location>
        <begin position="1014"/>
        <end position="1035"/>
    </location>
</feature>
<evidence type="ECO:0000313" key="5">
    <source>
        <dbReference type="EMBL" id="AKR04232.1"/>
    </source>
</evidence>
<dbReference type="OrthoDB" id="1276at10239"/>
<protein>
    <submittedName>
        <fullName evidence="5">Virion core protein P4a</fullName>
    </submittedName>
</protein>
<feature type="compositionally biased region" description="Low complexity" evidence="4">
    <location>
        <begin position="1014"/>
        <end position="1028"/>
    </location>
</feature>
<keyword evidence="6" id="KW-1185">Reference proteome</keyword>
<dbReference type="Pfam" id="PF03395">
    <property type="entry name" value="Pox_P4A"/>
    <property type="match status" value="1"/>
</dbReference>
<name>A0A0H4Y1D8_9POXV</name>
<evidence type="ECO:0000256" key="4">
    <source>
        <dbReference type="SAM" id="MobiDB-lite"/>
    </source>
</evidence>
<reference evidence="5 6" key="1">
    <citation type="journal article" date="2015" name="J. Virol.">
        <title>Salmon gill poxvirus, the deepest representative of the Chordopoxvirinae.</title>
        <authorList>
            <person name="Gjessing M.C."/>
            <person name="Yutin N."/>
            <person name="Tengs T."/>
            <person name="Senkevich T."/>
            <person name="Koonin E.V."/>
            <person name="Ronning H.P."/>
            <person name="Alarson M."/>
            <person name="Ylving S."/>
            <person name="Lie K.-I."/>
            <person name="Saure B."/>
            <person name="Tran L."/>
            <person name="Moss B."/>
            <person name="Dale O.B."/>
        </authorList>
    </citation>
    <scope>NUCLEOTIDE SEQUENCE [LARGE SCALE GENOMIC DNA]</scope>
    <source>
        <strain evidence="5">2012-04-F277-L3G</strain>
    </source>
</reference>
<keyword evidence="2" id="KW-0946">Virion</keyword>
<evidence type="ECO:0000256" key="3">
    <source>
        <dbReference type="ARBA" id="ARBA00025267"/>
    </source>
</evidence>
<dbReference type="KEGG" id="vg:25392275"/>
<dbReference type="EMBL" id="KT159937">
    <property type="protein sequence ID" value="AKR04232.1"/>
    <property type="molecule type" value="Genomic_DNA"/>
</dbReference>
<dbReference type="RefSeq" id="YP_009162480.1">
    <property type="nucleotide sequence ID" value="NC_027707.1"/>
</dbReference>
<evidence type="ECO:0000256" key="2">
    <source>
        <dbReference type="ARBA" id="ARBA00022844"/>
    </source>
</evidence>
<gene>
    <name evidence="5" type="ORF">SGPV108</name>
</gene>
<dbReference type="GO" id="GO:0044423">
    <property type="term" value="C:virion component"/>
    <property type="evidence" value="ECO:0007669"/>
    <property type="project" value="UniProtKB-KW"/>
</dbReference>
<proteinExistence type="predicted"/>
<sequence>MMFRFNTKTRFPKAIDEKHQQQCFNKKMSSVFTETSVKNKLLEHVIETLPYLANDKNLEWMNTTYTHPIDIISSHATTDPVQKLTTLSSLKSFSTALVNHKCFAETASSFPYKIKDGKITHDPTTDQIVNSDIFVVPDVGTISPETLQFLQFRFRHPEVISRFAGGYCNGDYVTHADSMPHVSFKEKRGLGTVNEALPVGMFADENIGNNLGMFNRLKVDKIMSSLSSQFMVPENVGAYYANDSILKSDISLTILNYVQTVLPGPSFNYILTTYGLTEVWAKYAAIPGMLFPKSQGLIMYETNATAVANSGVDYLRITWDNQVMDTRDDAARVAAPYVAQANGPANVIPDEARWETTVPNNNMVSYNTADIFIPGIVATHDRREASMAHMVFLYYFGDFFSTATIDCGAPCRKSGLPHVGYYHTHAPAAGPPKKIVLSPGYTLYLMKLDYLIGHGVDIYRHVSMSLGADPGADDNGNFSNNVTYVQQVTRGVPAVGGPAAVAAVDPEVDIIDVLTVSNYPEIMRAKMWELDQNAAPVLIPTVINPPVAPGAPGAAAPLPGPLIKILSHKKLLQLTPNNIKFLCKYAAHFSVAYTPMLYPGYEPINYLEKELTQNGNGKQLSMFWSGISAEEWTVMCIYTKGIISKLSLVMGLYDKDVMIDGNMRAITFCGPLNQLPLNVNLKRVCFLPYMTGSMTLYKSLKVIADDIMAENATVNNLSSSEYRKKMILKSNPKLEMTKLQFDMFMSMIKDAASPIQVLAAYCVSMKEGGTGHGEFVKFSDLTHYIQTIWLILTKLGYQVSFRDTTTDDSGHLIIRPAITPVHLQAKLSRESRDTPYEKIVKSLVLQSKELLEFLAYPTKLTKLQTLETARDAAGSGVLSSIVIKNDPPLFHEVDVVGFAECQSSSDLKNVKFLQPEHDRFYEEVSGIRCDPINLEESLHKISNLIPTSIRAQMCNMNTAFGTSFDKDMFNEIARKFDAYGGAYIDDLIGTDTTEDREARMSLEIKRLMSLVDRSVGSRPGSSGPSNPNMAPFDPTHSSRTKFLGHALHGADFMQQTMAKIRQLEAQSDLEVEPEIKTEVMNKFRQLFVMNRDLYKFALQLDFMIKLVEVLRAGGHTIDDTSLSADLFTNIYTKVRPLAQKVLVDFDRKIIGACRQVTDNDRTVQFEDFPPQD</sequence>
<accession>A0A0H4Y1D8</accession>
<dbReference type="InterPro" id="IPR005058">
    <property type="entry name" value="Poxvirus_P4A"/>
</dbReference>
<comment type="subcellular location">
    <subcellularLocation>
        <location evidence="1">Virion</location>
    </subcellularLocation>
</comment>
<evidence type="ECO:0000313" key="6">
    <source>
        <dbReference type="Proteomes" id="UP000105007"/>
    </source>
</evidence>
<dbReference type="GeneID" id="25392275"/>
<organism evidence="5 6">
    <name type="scientific">Salmon gill poxvirus</name>
    <dbReference type="NCBI Taxonomy" id="1680908"/>
    <lineage>
        <taxon>Viruses</taxon>
        <taxon>Varidnaviria</taxon>
        <taxon>Bamfordvirae</taxon>
        <taxon>Nucleocytoviricota</taxon>
        <taxon>Pokkesviricetes</taxon>
        <taxon>Chitovirales</taxon>
        <taxon>Poxviridae</taxon>
        <taxon>Chordopoxvirinae</taxon>
        <taxon>Salmonpoxvirus</taxon>
        <taxon>Salmonpoxvirus gillpox</taxon>
        <taxon>Salmon gillpox virus</taxon>
    </lineage>
</organism>
<dbReference type="Proteomes" id="UP000105007">
    <property type="component" value="Segment"/>
</dbReference>
<evidence type="ECO:0000256" key="1">
    <source>
        <dbReference type="ARBA" id="ARBA00004328"/>
    </source>
</evidence>
<dbReference type="GO" id="GO:0005198">
    <property type="term" value="F:structural molecule activity"/>
    <property type="evidence" value="ECO:0007669"/>
    <property type="project" value="InterPro"/>
</dbReference>